<gene>
    <name evidence="3" type="ORF">DFA_09133</name>
</gene>
<dbReference type="KEGG" id="dfa:DFA_09133"/>
<feature type="chain" id="PRO_5003316154" description="Carbohydrate binding domain-containing protein" evidence="2">
    <location>
        <begin position="21"/>
        <end position="279"/>
    </location>
</feature>
<proteinExistence type="predicted"/>
<dbReference type="RefSeq" id="XP_004354986.1">
    <property type="nucleotide sequence ID" value="XM_004354934.1"/>
</dbReference>
<evidence type="ECO:0000313" key="4">
    <source>
        <dbReference type="Proteomes" id="UP000007797"/>
    </source>
</evidence>
<evidence type="ECO:0000256" key="2">
    <source>
        <dbReference type="SAM" id="SignalP"/>
    </source>
</evidence>
<dbReference type="Proteomes" id="UP000007797">
    <property type="component" value="Unassembled WGS sequence"/>
</dbReference>
<evidence type="ECO:0008006" key="5">
    <source>
        <dbReference type="Google" id="ProtNLM"/>
    </source>
</evidence>
<feature type="compositionally biased region" description="Low complexity" evidence="1">
    <location>
        <begin position="185"/>
        <end position="200"/>
    </location>
</feature>
<protein>
    <recommendedName>
        <fullName evidence="5">Carbohydrate binding domain-containing protein</fullName>
    </recommendedName>
</protein>
<feature type="signal peptide" evidence="2">
    <location>
        <begin position="1"/>
        <end position="20"/>
    </location>
</feature>
<reference evidence="4" key="1">
    <citation type="journal article" date="2011" name="Genome Res.">
        <title>Phylogeny-wide analysis of social amoeba genomes highlights ancient origins for complex intercellular communication.</title>
        <authorList>
            <person name="Heidel A.J."/>
            <person name="Lawal H.M."/>
            <person name="Felder M."/>
            <person name="Schilde C."/>
            <person name="Helps N.R."/>
            <person name="Tunggal B."/>
            <person name="Rivero F."/>
            <person name="John U."/>
            <person name="Schleicher M."/>
            <person name="Eichinger L."/>
            <person name="Platzer M."/>
            <person name="Noegel A.A."/>
            <person name="Schaap P."/>
            <person name="Gloeckner G."/>
        </authorList>
    </citation>
    <scope>NUCLEOTIDE SEQUENCE [LARGE SCALE GENOMIC DNA]</scope>
    <source>
        <strain evidence="4">SH3</strain>
    </source>
</reference>
<dbReference type="OrthoDB" id="20130at2759"/>
<accession>F4Q6S6</accession>
<feature type="region of interest" description="Disordered" evidence="1">
    <location>
        <begin position="224"/>
        <end position="255"/>
    </location>
</feature>
<evidence type="ECO:0000256" key="1">
    <source>
        <dbReference type="SAM" id="MobiDB-lite"/>
    </source>
</evidence>
<evidence type="ECO:0000313" key="3">
    <source>
        <dbReference type="EMBL" id="EGG16586.1"/>
    </source>
</evidence>
<keyword evidence="4" id="KW-1185">Reference proteome</keyword>
<feature type="compositionally biased region" description="Low complexity" evidence="1">
    <location>
        <begin position="224"/>
        <end position="250"/>
    </location>
</feature>
<name>F4Q6S6_CACFS</name>
<dbReference type="AlphaFoldDB" id="F4Q6S6"/>
<sequence length="279" mass="28521">MFRLFAYLMFFSVLVQLSLGNAGFYAPTPRQACSPASPKGCSNTEACVLSNAVESNRKDIDVTATNTFKIYQAKPYASKNDSNTFTIQLFVDGLSYTLKTVDQDSISREIGSVSIPVPALDKTIMDQIDFKKPVPAYYQMVFDSRNGGGDVYYSCADVFLVKGGVPSNNSATTAGDVPLPTPAPTASATSGSGSEGTAAATTSAATTSAATAAASTAATASATTTSVATGTTGAGASTTSSTEPSLTSTTADETTGLASSLSPFVGMVMCGVTAVVMFM</sequence>
<dbReference type="GeneID" id="14868583"/>
<dbReference type="OMA" id="WTVANNN"/>
<organism evidence="3 4">
    <name type="scientific">Cavenderia fasciculata</name>
    <name type="common">Slime mold</name>
    <name type="synonym">Dictyostelium fasciculatum</name>
    <dbReference type="NCBI Taxonomy" id="261658"/>
    <lineage>
        <taxon>Eukaryota</taxon>
        <taxon>Amoebozoa</taxon>
        <taxon>Evosea</taxon>
        <taxon>Eumycetozoa</taxon>
        <taxon>Dictyostelia</taxon>
        <taxon>Acytosteliales</taxon>
        <taxon>Cavenderiaceae</taxon>
        <taxon>Cavenderia</taxon>
    </lineage>
</organism>
<dbReference type="EMBL" id="GL883023">
    <property type="protein sequence ID" value="EGG16586.1"/>
    <property type="molecule type" value="Genomic_DNA"/>
</dbReference>
<feature type="region of interest" description="Disordered" evidence="1">
    <location>
        <begin position="172"/>
        <end position="200"/>
    </location>
</feature>
<keyword evidence="2" id="KW-0732">Signal</keyword>